<evidence type="ECO:0000313" key="2">
    <source>
        <dbReference type="Proteomes" id="UP001054945"/>
    </source>
</evidence>
<dbReference type="Proteomes" id="UP001054945">
    <property type="component" value="Unassembled WGS sequence"/>
</dbReference>
<comment type="caution">
    <text evidence="1">The sequence shown here is derived from an EMBL/GenBank/DDBJ whole genome shotgun (WGS) entry which is preliminary data.</text>
</comment>
<proteinExistence type="predicted"/>
<reference evidence="1 2" key="1">
    <citation type="submission" date="2021-06" db="EMBL/GenBank/DDBJ databases">
        <title>Caerostris extrusa draft genome.</title>
        <authorList>
            <person name="Kono N."/>
            <person name="Arakawa K."/>
        </authorList>
    </citation>
    <scope>NUCLEOTIDE SEQUENCE [LARGE SCALE GENOMIC DNA]</scope>
</reference>
<dbReference type="EMBL" id="BPLR01020660">
    <property type="protein sequence ID" value="GIX81270.1"/>
    <property type="molecule type" value="Genomic_DNA"/>
</dbReference>
<name>A0AAV4NAD5_CAEEX</name>
<keyword evidence="2" id="KW-1185">Reference proteome</keyword>
<organism evidence="1 2">
    <name type="scientific">Caerostris extrusa</name>
    <name type="common">Bark spider</name>
    <name type="synonym">Caerostris bankana</name>
    <dbReference type="NCBI Taxonomy" id="172846"/>
    <lineage>
        <taxon>Eukaryota</taxon>
        <taxon>Metazoa</taxon>
        <taxon>Ecdysozoa</taxon>
        <taxon>Arthropoda</taxon>
        <taxon>Chelicerata</taxon>
        <taxon>Arachnida</taxon>
        <taxon>Araneae</taxon>
        <taxon>Araneomorphae</taxon>
        <taxon>Entelegynae</taxon>
        <taxon>Araneoidea</taxon>
        <taxon>Araneidae</taxon>
        <taxon>Caerostris</taxon>
    </lineage>
</organism>
<evidence type="ECO:0000313" key="1">
    <source>
        <dbReference type="EMBL" id="GIX81270.1"/>
    </source>
</evidence>
<dbReference type="AlphaFoldDB" id="A0AAV4NAD5"/>
<sequence>MMWSKTGDNSHRNRIIPTRMKKVADLIFMRGQNRDNSHREHNYPYKNGKNYSYKKGKKSLIWFLEQNRDKTGISLQEWITLYREQNYPYKNGKNSLTSFNVSFNVYGGKQG</sequence>
<accession>A0AAV4NAD5</accession>
<gene>
    <name evidence="1" type="ORF">CEXT_516271</name>
</gene>
<protein>
    <submittedName>
        <fullName evidence="1">Uncharacterized protein</fullName>
    </submittedName>
</protein>